<protein>
    <submittedName>
        <fullName evidence="1">Uncharacterized protein</fullName>
    </submittedName>
</protein>
<sequence length="161" mass="18149">MDIYLEIVTNPDGYYFSHTSNRMWRKNQEAQPRSRCIGVDPNRTGDAGFGGAANSESEVKSIVDFVKSHGNIKAFVSIHAYSQMLLYPYGYSKTPCKDETELHSLAKKAITDLASLYGTRYRYGSIINTIYQASANQIIPTATETWLALMAIMDHTYKNPY</sequence>
<dbReference type="Proteomes" id="UP001057452">
    <property type="component" value="Chromosome 6"/>
</dbReference>
<reference evidence="1" key="1">
    <citation type="submission" date="2022-05" db="EMBL/GenBank/DDBJ databases">
        <title>Chromosome-level genome of Chaenocephalus aceratus.</title>
        <authorList>
            <person name="Park H."/>
        </authorList>
    </citation>
    <scope>NUCLEOTIDE SEQUENCE</scope>
    <source>
        <strain evidence="1">KU_202001</strain>
    </source>
</reference>
<gene>
    <name evidence="1" type="ORF">KUCAC02_021303</name>
</gene>
<name>A0ACB9XH29_CHAAC</name>
<comment type="caution">
    <text evidence="1">The sequence shown here is derived from an EMBL/GenBank/DDBJ whole genome shotgun (WGS) entry which is preliminary data.</text>
</comment>
<proteinExistence type="predicted"/>
<evidence type="ECO:0000313" key="1">
    <source>
        <dbReference type="EMBL" id="KAI4825623.1"/>
    </source>
</evidence>
<evidence type="ECO:0000313" key="2">
    <source>
        <dbReference type="Proteomes" id="UP001057452"/>
    </source>
</evidence>
<organism evidence="1 2">
    <name type="scientific">Chaenocephalus aceratus</name>
    <name type="common">Blackfin icefish</name>
    <name type="synonym">Chaenichthys aceratus</name>
    <dbReference type="NCBI Taxonomy" id="36190"/>
    <lineage>
        <taxon>Eukaryota</taxon>
        <taxon>Metazoa</taxon>
        <taxon>Chordata</taxon>
        <taxon>Craniata</taxon>
        <taxon>Vertebrata</taxon>
        <taxon>Euteleostomi</taxon>
        <taxon>Actinopterygii</taxon>
        <taxon>Neopterygii</taxon>
        <taxon>Teleostei</taxon>
        <taxon>Neoteleostei</taxon>
        <taxon>Acanthomorphata</taxon>
        <taxon>Eupercaria</taxon>
        <taxon>Perciformes</taxon>
        <taxon>Notothenioidei</taxon>
        <taxon>Channichthyidae</taxon>
        <taxon>Chaenocephalus</taxon>
    </lineage>
</organism>
<dbReference type="EMBL" id="CM043790">
    <property type="protein sequence ID" value="KAI4825623.1"/>
    <property type="molecule type" value="Genomic_DNA"/>
</dbReference>
<keyword evidence="2" id="KW-1185">Reference proteome</keyword>
<accession>A0ACB9XH29</accession>